<accession>A0A8H6MC91</accession>
<dbReference type="EMBL" id="JACGCI010000014">
    <property type="protein sequence ID" value="KAF6759816.1"/>
    <property type="molecule type" value="Genomic_DNA"/>
</dbReference>
<dbReference type="GO" id="GO:0016627">
    <property type="term" value="F:oxidoreductase activity, acting on the CH-CH group of donors"/>
    <property type="evidence" value="ECO:0007669"/>
    <property type="project" value="InterPro"/>
</dbReference>
<keyword evidence="3" id="KW-0444">Lipid biosynthesis</keyword>
<organism evidence="11 12">
    <name type="scientific">Ephemerocybe angulata</name>
    <dbReference type="NCBI Taxonomy" id="980116"/>
    <lineage>
        <taxon>Eukaryota</taxon>
        <taxon>Fungi</taxon>
        <taxon>Dikarya</taxon>
        <taxon>Basidiomycota</taxon>
        <taxon>Agaricomycotina</taxon>
        <taxon>Agaricomycetes</taxon>
        <taxon>Agaricomycetidae</taxon>
        <taxon>Agaricales</taxon>
        <taxon>Agaricineae</taxon>
        <taxon>Psathyrellaceae</taxon>
        <taxon>Ephemerocybe</taxon>
    </lineage>
</organism>
<evidence type="ECO:0000256" key="2">
    <source>
        <dbReference type="ARBA" id="ARBA00007742"/>
    </source>
</evidence>
<evidence type="ECO:0000256" key="1">
    <source>
        <dbReference type="ARBA" id="ARBA00004141"/>
    </source>
</evidence>
<dbReference type="InterPro" id="IPR001104">
    <property type="entry name" value="3-oxo-5_a-steroid_4-DH_C"/>
</dbReference>
<evidence type="ECO:0000313" key="11">
    <source>
        <dbReference type="EMBL" id="KAF6759816.1"/>
    </source>
</evidence>
<keyword evidence="8 9" id="KW-0472">Membrane</keyword>
<protein>
    <submittedName>
        <fullName evidence="11">3-oxo-5-alpha-steroid 4-dehydrogenase-domain-containing protein</fullName>
    </submittedName>
</protein>
<dbReference type="Gene3D" id="3.10.20.90">
    <property type="entry name" value="Phosphatidylinositol 3-kinase Catalytic Subunit, Chain A, domain 1"/>
    <property type="match status" value="1"/>
</dbReference>
<dbReference type="Gene3D" id="1.20.120.1630">
    <property type="match status" value="1"/>
</dbReference>
<evidence type="ECO:0000259" key="10">
    <source>
        <dbReference type="Pfam" id="PF02544"/>
    </source>
</evidence>
<dbReference type="PROSITE" id="PS50244">
    <property type="entry name" value="S5A_REDUCTASE"/>
    <property type="match status" value="1"/>
</dbReference>
<sequence length="312" mass="35251">MVSITVSAAAKAPSFARDLPISVEVEEGSTIGELKQKINRKFPKFSTSRQKISLKGDRKPLDDAAKIETVFGGKLEGAELQVKDMGPQISWKTVFLIEYVGPLIVHPIFYYFPKAIYGRDFQHSALQKYVFAFVMLHFLKRELETLFVHRFSHGTMPFLNVFKNSFHYHVLSGLLLAAHVYSPKYAAGAPAIVGTYRENATFLKVATAVWAFAEVSNFHTHLTLRNLRPAGTKKRAIPVGYGFNLVSFPNYFFEIVGWAVISVMTNSIASHFFVVVATVTMAAWALKKHKNYKKEFGKEYPRSRKAIFPFIL</sequence>
<comment type="similarity">
    <text evidence="2">Belongs to the steroid 5-alpha reductase family.</text>
</comment>
<evidence type="ECO:0000256" key="8">
    <source>
        <dbReference type="ARBA" id="ARBA00023136"/>
    </source>
</evidence>
<feature type="transmembrane region" description="Helical" evidence="9">
    <location>
        <begin position="267"/>
        <end position="286"/>
    </location>
</feature>
<keyword evidence="4 9" id="KW-0812">Transmembrane</keyword>
<dbReference type="AlphaFoldDB" id="A0A8H6MC91"/>
<dbReference type="OrthoDB" id="540503at2759"/>
<name>A0A8H6MC91_9AGAR</name>
<evidence type="ECO:0000256" key="7">
    <source>
        <dbReference type="ARBA" id="ARBA00023098"/>
    </source>
</evidence>
<gene>
    <name evidence="11" type="ORF">DFP72DRAFT_884294</name>
</gene>
<feature type="domain" description="3-oxo-5-alpha-steroid 4-dehydrogenase C-terminal" evidence="10">
    <location>
        <begin position="155"/>
        <end position="312"/>
    </location>
</feature>
<dbReference type="GO" id="GO:0016020">
    <property type="term" value="C:membrane"/>
    <property type="evidence" value="ECO:0007669"/>
    <property type="project" value="UniProtKB-SubCell"/>
</dbReference>
<evidence type="ECO:0000256" key="4">
    <source>
        <dbReference type="ARBA" id="ARBA00022692"/>
    </source>
</evidence>
<comment type="caution">
    <text evidence="11">The sequence shown here is derived from an EMBL/GenBank/DDBJ whole genome shotgun (WGS) entry which is preliminary data.</text>
</comment>
<reference evidence="11 12" key="1">
    <citation type="submission" date="2020-07" db="EMBL/GenBank/DDBJ databases">
        <title>Comparative genomics of pyrophilous fungi reveals a link between fire events and developmental genes.</title>
        <authorList>
            <consortium name="DOE Joint Genome Institute"/>
            <person name="Steindorff A.S."/>
            <person name="Carver A."/>
            <person name="Calhoun S."/>
            <person name="Stillman K."/>
            <person name="Liu H."/>
            <person name="Lipzen A."/>
            <person name="Pangilinan J."/>
            <person name="Labutti K."/>
            <person name="Bruns T.D."/>
            <person name="Grigoriev I.V."/>
        </authorList>
    </citation>
    <scope>NUCLEOTIDE SEQUENCE [LARGE SCALE GENOMIC DNA]</scope>
    <source>
        <strain evidence="11 12">CBS 144469</strain>
    </source>
</reference>
<dbReference type="PANTHER" id="PTHR10556:SF28">
    <property type="entry name" value="VERY-LONG-CHAIN ENOYL-COA REDUCTASE"/>
    <property type="match status" value="1"/>
</dbReference>
<dbReference type="Pfam" id="PF02544">
    <property type="entry name" value="Steroid_dh"/>
    <property type="match status" value="1"/>
</dbReference>
<keyword evidence="6" id="KW-0560">Oxidoreductase</keyword>
<feature type="transmembrane region" description="Helical" evidence="9">
    <location>
        <begin position="241"/>
        <end position="261"/>
    </location>
</feature>
<dbReference type="InterPro" id="IPR039357">
    <property type="entry name" value="SRD5A/TECR"/>
</dbReference>
<proteinExistence type="inferred from homology"/>
<keyword evidence="12" id="KW-1185">Reference proteome</keyword>
<evidence type="ECO:0000256" key="5">
    <source>
        <dbReference type="ARBA" id="ARBA00022989"/>
    </source>
</evidence>
<comment type="subcellular location">
    <subcellularLocation>
        <location evidence="1">Membrane</location>
        <topology evidence="1">Multi-pass membrane protein</topology>
    </subcellularLocation>
</comment>
<dbReference type="PANTHER" id="PTHR10556">
    <property type="entry name" value="3-OXO-5-ALPHA-STEROID 4-DEHYDROGENASE"/>
    <property type="match status" value="1"/>
</dbReference>
<evidence type="ECO:0000256" key="3">
    <source>
        <dbReference type="ARBA" id="ARBA00022516"/>
    </source>
</evidence>
<dbReference type="GO" id="GO:0042761">
    <property type="term" value="P:very long-chain fatty acid biosynthetic process"/>
    <property type="evidence" value="ECO:0007669"/>
    <property type="project" value="TreeGrafter"/>
</dbReference>
<evidence type="ECO:0000256" key="6">
    <source>
        <dbReference type="ARBA" id="ARBA00023002"/>
    </source>
</evidence>
<evidence type="ECO:0000313" key="12">
    <source>
        <dbReference type="Proteomes" id="UP000521943"/>
    </source>
</evidence>
<evidence type="ECO:0000256" key="9">
    <source>
        <dbReference type="SAM" id="Phobius"/>
    </source>
</evidence>
<dbReference type="Proteomes" id="UP000521943">
    <property type="component" value="Unassembled WGS sequence"/>
</dbReference>
<keyword evidence="5 9" id="KW-1133">Transmembrane helix</keyword>
<keyword evidence="7" id="KW-0443">Lipid metabolism</keyword>